<reference evidence="5" key="1">
    <citation type="journal article" date="2015" name="PeerJ">
        <title>First genomic representation of candidate bacterial phylum KSB3 points to enhanced environmental sensing as a trigger of wastewater bulking.</title>
        <authorList>
            <person name="Sekiguchi Y."/>
            <person name="Ohashi A."/>
            <person name="Parks D.H."/>
            <person name="Yamauchi T."/>
            <person name="Tyson G.W."/>
            <person name="Hugenholtz P."/>
        </authorList>
    </citation>
    <scope>NUCLEOTIDE SEQUENCE [LARGE SCALE GENOMIC DNA]</scope>
</reference>
<evidence type="ECO:0000256" key="1">
    <source>
        <dbReference type="ARBA" id="ARBA00006594"/>
    </source>
</evidence>
<dbReference type="InterPro" id="IPR002052">
    <property type="entry name" value="DNA_methylase_N6_adenine_CS"/>
</dbReference>
<dbReference type="AlphaFoldDB" id="A0A0S6W7B0"/>
<evidence type="ECO:0000256" key="2">
    <source>
        <dbReference type="ARBA" id="ARBA00022603"/>
    </source>
</evidence>
<accession>A0A0S6W7B0</accession>
<dbReference type="InterPro" id="IPR002941">
    <property type="entry name" value="DNA_methylase_N4/N6"/>
</dbReference>
<dbReference type="HOGENOM" id="CLU_007795_1_0_0"/>
<dbReference type="EMBL" id="DF820463">
    <property type="protein sequence ID" value="GAK55584.1"/>
    <property type="molecule type" value="Genomic_DNA"/>
</dbReference>
<feature type="domain" description="DNA methylase N-4/N-6" evidence="4">
    <location>
        <begin position="72"/>
        <end position="103"/>
    </location>
</feature>
<proteinExistence type="inferred from homology"/>
<keyword evidence="2 5" id="KW-0489">Methyltransferase</keyword>
<keyword evidence="6" id="KW-1185">Reference proteome</keyword>
<organism evidence="5">
    <name type="scientific">Vecturithrix granuli</name>
    <dbReference type="NCBI Taxonomy" id="1499967"/>
    <lineage>
        <taxon>Bacteria</taxon>
        <taxon>Candidatus Moduliflexota</taxon>
        <taxon>Candidatus Vecturitrichia</taxon>
        <taxon>Candidatus Vecturitrichales</taxon>
        <taxon>Candidatus Vecturitrichaceae</taxon>
        <taxon>Candidatus Vecturithrix</taxon>
    </lineage>
</organism>
<dbReference type="SUPFAM" id="SSF53335">
    <property type="entry name" value="S-adenosyl-L-methionine-dependent methyltransferases"/>
    <property type="match status" value="1"/>
</dbReference>
<gene>
    <name evidence="5" type="ORF">U27_02418</name>
</gene>
<evidence type="ECO:0000256" key="3">
    <source>
        <dbReference type="ARBA" id="ARBA00022679"/>
    </source>
</evidence>
<dbReference type="PROSITE" id="PS00092">
    <property type="entry name" value="N6_MTASE"/>
    <property type="match status" value="1"/>
</dbReference>
<evidence type="ECO:0000259" key="4">
    <source>
        <dbReference type="Pfam" id="PF01555"/>
    </source>
</evidence>
<dbReference type="eggNOG" id="COG1743">
    <property type="taxonomic scope" value="Bacteria"/>
</dbReference>
<keyword evidence="3" id="KW-0808">Transferase</keyword>
<dbReference type="GO" id="GO:0032259">
    <property type="term" value="P:methylation"/>
    <property type="evidence" value="ECO:0007669"/>
    <property type="project" value="UniProtKB-KW"/>
</dbReference>
<dbReference type="GO" id="GO:0003677">
    <property type="term" value="F:DNA binding"/>
    <property type="evidence" value="ECO:0007669"/>
    <property type="project" value="InterPro"/>
</dbReference>
<dbReference type="GO" id="GO:0008170">
    <property type="term" value="F:N-methyltransferase activity"/>
    <property type="evidence" value="ECO:0007669"/>
    <property type="project" value="InterPro"/>
</dbReference>
<dbReference type="InterPro" id="IPR029063">
    <property type="entry name" value="SAM-dependent_MTases_sf"/>
</dbReference>
<comment type="similarity">
    <text evidence="1">Belongs to the N(4)/N(6)-methyltransferase family.</text>
</comment>
<dbReference type="STRING" id="1499967.U27_02418"/>
<sequence>MKAIEIDFPFEQIDAIAEMESWRKEIHRPMYYIHKWWAKRLGSVFRAIILGVVLDEGQSIWSEFYNTHNFEDLTILDPFMGSGTTLGECAKLGIKPIGCDTNPVSTFMVRQALARIDEVTLLTTFQEIEHDVKDRIQQYYKTLDPLTEKECDALYYFWVKIVETPQGEEIPLFKNYVFSQNAYPSKDPIAKIICPHCWTINTNHYNTREVECTACGKTFNPQQGSATDQFVMSRTGQRYKIKDLLSNTGSPPQHRLYAIMAVNPEGEKVYLTPGQFDHQLFQKAQDDFRQNMPNIPLLKLKDGYNTKQAIGYGYHFWHQFFNERQLLTLNILLNRILQIEEQTLREQFLCLFSSTLEFNNLFCSFKGEGTGAVRHIFSHHILKPEKTPLENTVWGSEKSSGTFSTLFKSRLLNAKKYLHTPFEIRMSEKNGIKTTTREICSQKIDLAIVNSYESFLNNKKAALIMNGDSASLPLPNNSVDAIITDPPYFDFVHYSELSDFFYAWLQIALKDSYQYFAQENSSHPGEVQDRDPEKFSLQLGHVFAECFRVLKDQGLMVFSFHHSKPEAWCAIYQAIMMSQFSITAAHPVKAEMAVSKIKAASKKPINLDAIIVCKKHVKTQFLNSEPSHVLLQAQERYKTYCRRLWKAGRVLSENDQYVILSSQILVYASQSGLNVTRTYELLNTVYKSDFSQHEKSMKQNDVELAIDFWKEQLVTEQTSFAFMCK</sequence>
<evidence type="ECO:0000313" key="6">
    <source>
        <dbReference type="Proteomes" id="UP000030661"/>
    </source>
</evidence>
<name>A0A0S6W7B0_VECG1</name>
<protein>
    <submittedName>
        <fullName evidence="5">DNA methylase</fullName>
    </submittedName>
</protein>
<dbReference type="Gene3D" id="3.40.50.150">
    <property type="entry name" value="Vaccinia Virus protein VP39"/>
    <property type="match status" value="2"/>
</dbReference>
<dbReference type="Proteomes" id="UP000030661">
    <property type="component" value="Unassembled WGS sequence"/>
</dbReference>
<dbReference type="Pfam" id="PF01555">
    <property type="entry name" value="N6_N4_Mtase"/>
    <property type="match status" value="1"/>
</dbReference>
<evidence type="ECO:0000313" key="5">
    <source>
        <dbReference type="EMBL" id="GAK55584.1"/>
    </source>
</evidence>